<protein>
    <submittedName>
        <fullName evidence="3">Bestrophin homolog</fullName>
    </submittedName>
</protein>
<sequence>MLTSKCMVMPTITTFRDEVTILQKFLLSGFFAAFKLSTIAAMILLKISKDFEDEDNDDLTEATLSSSVESLREIQLLVVEVDFGPALFVSVSQ</sequence>
<reference evidence="2" key="1">
    <citation type="submission" date="2012-09" db="EMBL/GenBank/DDBJ databases">
        <authorList>
            <person name="Martin A.A."/>
        </authorList>
    </citation>
    <scope>NUCLEOTIDE SEQUENCE</scope>
</reference>
<dbReference type="WBParaSite" id="ACAC_0001371301-mRNA-1">
    <property type="protein sequence ID" value="ACAC_0001371301-mRNA-1"/>
    <property type="gene ID" value="ACAC_0001371301"/>
</dbReference>
<keyword evidence="1" id="KW-1133">Transmembrane helix</keyword>
<evidence type="ECO:0000313" key="2">
    <source>
        <dbReference type="Proteomes" id="UP000035642"/>
    </source>
</evidence>
<evidence type="ECO:0000256" key="1">
    <source>
        <dbReference type="SAM" id="Phobius"/>
    </source>
</evidence>
<keyword evidence="2" id="KW-1185">Reference proteome</keyword>
<feature type="transmembrane region" description="Helical" evidence="1">
    <location>
        <begin position="25"/>
        <end position="45"/>
    </location>
</feature>
<proteinExistence type="predicted"/>
<accession>A0A0K0DPM4</accession>
<reference evidence="3" key="2">
    <citation type="submission" date="2017-02" db="UniProtKB">
        <authorList>
            <consortium name="WormBaseParasite"/>
        </authorList>
    </citation>
    <scope>IDENTIFICATION</scope>
</reference>
<dbReference type="AlphaFoldDB" id="A0A0K0DPM4"/>
<name>A0A0K0DPM4_ANGCA</name>
<keyword evidence="1" id="KW-0812">Transmembrane</keyword>
<dbReference type="Proteomes" id="UP000035642">
    <property type="component" value="Unassembled WGS sequence"/>
</dbReference>
<keyword evidence="1" id="KW-0472">Membrane</keyword>
<evidence type="ECO:0000313" key="3">
    <source>
        <dbReference type="WBParaSite" id="ACAC_0001371301-mRNA-1"/>
    </source>
</evidence>
<organism evidence="2 3">
    <name type="scientific">Angiostrongylus cantonensis</name>
    <name type="common">Rat lungworm</name>
    <dbReference type="NCBI Taxonomy" id="6313"/>
    <lineage>
        <taxon>Eukaryota</taxon>
        <taxon>Metazoa</taxon>
        <taxon>Ecdysozoa</taxon>
        <taxon>Nematoda</taxon>
        <taxon>Chromadorea</taxon>
        <taxon>Rhabditida</taxon>
        <taxon>Rhabditina</taxon>
        <taxon>Rhabditomorpha</taxon>
        <taxon>Strongyloidea</taxon>
        <taxon>Metastrongylidae</taxon>
        <taxon>Angiostrongylus</taxon>
    </lineage>
</organism>